<evidence type="ECO:0000313" key="2">
    <source>
        <dbReference type="Proteomes" id="UP000539642"/>
    </source>
</evidence>
<dbReference type="RefSeq" id="WP_183351148.1">
    <property type="nucleotide sequence ID" value="NZ_JACHEO010000011.1"/>
</dbReference>
<reference evidence="1 2" key="1">
    <citation type="submission" date="2020-08" db="EMBL/GenBank/DDBJ databases">
        <title>Genomic Encyclopedia of Type Strains, Phase IV (KMG-IV): sequencing the most valuable type-strain genomes for metagenomic binning, comparative biology and taxonomic classification.</title>
        <authorList>
            <person name="Goeker M."/>
        </authorList>
    </citation>
    <scope>NUCLEOTIDE SEQUENCE [LARGE SCALE GENOMIC DNA]</scope>
    <source>
        <strain evidence="1 2">DSM 28570</strain>
    </source>
</reference>
<name>A0A840UY91_9BACT</name>
<organism evidence="1 2">
    <name type="scientific">Desulfoprunum benzoelyticum</name>
    <dbReference type="NCBI Taxonomy" id="1506996"/>
    <lineage>
        <taxon>Bacteria</taxon>
        <taxon>Pseudomonadati</taxon>
        <taxon>Thermodesulfobacteriota</taxon>
        <taxon>Desulfobulbia</taxon>
        <taxon>Desulfobulbales</taxon>
        <taxon>Desulfobulbaceae</taxon>
        <taxon>Desulfoprunum</taxon>
    </lineage>
</organism>
<proteinExistence type="predicted"/>
<gene>
    <name evidence="1" type="ORF">HNQ81_002159</name>
</gene>
<dbReference type="AlphaFoldDB" id="A0A840UY91"/>
<keyword evidence="2" id="KW-1185">Reference proteome</keyword>
<accession>A0A840UY91</accession>
<protein>
    <submittedName>
        <fullName evidence="1">Uncharacterized protein</fullName>
    </submittedName>
</protein>
<dbReference type="Proteomes" id="UP000539642">
    <property type="component" value="Unassembled WGS sequence"/>
</dbReference>
<evidence type="ECO:0000313" key="1">
    <source>
        <dbReference type="EMBL" id="MBB5348424.1"/>
    </source>
</evidence>
<dbReference type="EMBL" id="JACHEO010000011">
    <property type="protein sequence ID" value="MBB5348424.1"/>
    <property type="molecule type" value="Genomic_DNA"/>
</dbReference>
<comment type="caution">
    <text evidence="1">The sequence shown here is derived from an EMBL/GenBank/DDBJ whole genome shotgun (WGS) entry which is preliminary data.</text>
</comment>
<sequence>MVSNEISYRLDEFVIIEHSSVVLTWVKHMPFGGQRSGQCHRLDNILVMLPWDHEGPGYLKWEFHEYSMQLPRWTKTHYYCFASSLCQVGIAQGLSTEEIRQIAGGESSHELVKVPESGSFQLGRYKITIHRSNFISWLTIGGLNKTIGGTCFIESDIIFLGPQENESETKQRRLFFAELKLLPLWDKTVAWGHAGSLKICEKFKNQSPSYSAPWNPEPKKISIKDNLIFLQSEGSSEEKFREIKESGIDWLKNIWTRVYRVVW</sequence>